<organism evidence="2 3">
    <name type="scientific">Favolaschia claudopus</name>
    <dbReference type="NCBI Taxonomy" id="2862362"/>
    <lineage>
        <taxon>Eukaryota</taxon>
        <taxon>Fungi</taxon>
        <taxon>Dikarya</taxon>
        <taxon>Basidiomycota</taxon>
        <taxon>Agaricomycotina</taxon>
        <taxon>Agaricomycetes</taxon>
        <taxon>Agaricomycetidae</taxon>
        <taxon>Agaricales</taxon>
        <taxon>Marasmiineae</taxon>
        <taxon>Mycenaceae</taxon>
        <taxon>Favolaschia</taxon>
    </lineage>
</organism>
<evidence type="ECO:0000256" key="1">
    <source>
        <dbReference type="SAM" id="MobiDB-lite"/>
    </source>
</evidence>
<feature type="region of interest" description="Disordered" evidence="1">
    <location>
        <begin position="697"/>
        <end position="836"/>
    </location>
</feature>
<protein>
    <submittedName>
        <fullName evidence="2">Uncharacterized protein</fullName>
    </submittedName>
</protein>
<accession>A0AAV9ZTG5</accession>
<feature type="compositionally biased region" description="Acidic residues" evidence="1">
    <location>
        <begin position="790"/>
        <end position="806"/>
    </location>
</feature>
<feature type="compositionally biased region" description="Low complexity" evidence="1">
    <location>
        <begin position="163"/>
        <end position="181"/>
    </location>
</feature>
<feature type="compositionally biased region" description="Basic residues" evidence="1">
    <location>
        <begin position="708"/>
        <end position="720"/>
    </location>
</feature>
<evidence type="ECO:0000313" key="2">
    <source>
        <dbReference type="EMBL" id="KAK6992268.1"/>
    </source>
</evidence>
<dbReference type="Proteomes" id="UP001362999">
    <property type="component" value="Unassembled WGS sequence"/>
</dbReference>
<reference evidence="2 3" key="1">
    <citation type="journal article" date="2024" name="J Genomics">
        <title>Draft genome sequencing and assembly of Favolaschia claudopus CIRM-BRFM 2984 isolated from oak limbs.</title>
        <authorList>
            <person name="Navarro D."/>
            <person name="Drula E."/>
            <person name="Chaduli D."/>
            <person name="Cazenave R."/>
            <person name="Ahrendt S."/>
            <person name="Wang J."/>
            <person name="Lipzen A."/>
            <person name="Daum C."/>
            <person name="Barry K."/>
            <person name="Grigoriev I.V."/>
            <person name="Favel A."/>
            <person name="Rosso M.N."/>
            <person name="Martin F."/>
        </authorList>
    </citation>
    <scope>NUCLEOTIDE SEQUENCE [LARGE SCALE GENOMIC DNA]</scope>
    <source>
        <strain evidence="2 3">CIRM-BRFM 2984</strain>
    </source>
</reference>
<gene>
    <name evidence="2" type="ORF">R3P38DRAFT_3226576</name>
</gene>
<feature type="compositionally biased region" description="Pro residues" evidence="1">
    <location>
        <begin position="826"/>
        <end position="836"/>
    </location>
</feature>
<feature type="region of interest" description="Disordered" evidence="1">
    <location>
        <begin position="127"/>
        <end position="241"/>
    </location>
</feature>
<feature type="compositionally biased region" description="Acidic residues" evidence="1">
    <location>
        <begin position="749"/>
        <end position="762"/>
    </location>
</feature>
<evidence type="ECO:0000313" key="3">
    <source>
        <dbReference type="Proteomes" id="UP001362999"/>
    </source>
</evidence>
<keyword evidence="3" id="KW-1185">Reference proteome</keyword>
<feature type="region of interest" description="Disordered" evidence="1">
    <location>
        <begin position="276"/>
        <end position="299"/>
    </location>
</feature>
<comment type="caution">
    <text evidence="2">The sequence shown here is derived from an EMBL/GenBank/DDBJ whole genome shotgun (WGS) entry which is preliminary data.</text>
</comment>
<proteinExistence type="predicted"/>
<feature type="compositionally biased region" description="Pro residues" evidence="1">
    <location>
        <begin position="134"/>
        <end position="143"/>
    </location>
</feature>
<dbReference type="AlphaFoldDB" id="A0AAV9ZTG5"/>
<name>A0AAV9ZTG5_9AGAR</name>
<dbReference type="EMBL" id="JAWWNJ010000112">
    <property type="protein sequence ID" value="KAK6992268.1"/>
    <property type="molecule type" value="Genomic_DNA"/>
</dbReference>
<sequence>MTSAAAPAPAKDWYRALRRLSSDEFRDLKQIAIPAVAKQQDSANLFRFLNNIRAIMTDSRARLGDLRGCPPWLIALHYSLRTAVNLADPGQDYPQLREMLLTRSEILHFGCPDTYLRDFTDVNASKQLPGVPSLAPPAAPPQTPKVTPVSDHPAGSKSRKPVPAKASSSSSLQGPAQPGPSASTKSNKGGGGPRYGAIPKEVPQVVIITPAPASGPKRKAPDTPAEDEEPKGKKGKPAKAPASEGIFNIYQFLCEHNERARSGHDSDIEVIETKDAPKAPVASSSRKAAPATKTVKTGTKTPLPISASVAVRDVSEAMLIQSILRSEDIVPVKTKISFLSFGVAHSQTLNLRSHPRRNRLPEEAGFVQPNKGVLHQFLSMLPAAIREDLPFDEETNRYVITDDWIRQMLNLSRPQVGPRCTNCLSFGSTCVIEGTPAMCRGCRQKKTTNSCSLLMSGEVLGALGPEVLRYADMSNAGWKEKMENAMALGRVAADANTAAIRANSEYQYGLLQLLLVILKTRRSLTYEEFLDRFAGDDEAECDFLMEVTLKLAMAQSLTAESDLHRGWVWHAVSYDDLRSPLPTPFKSAWDFYKAVDNRELNDHYGFFLIPALADKEGKAQWVEVKADDCLDVLLDDKKLPAGVSDVKLRNRLARELQQFEGLTVPEKTADGRPHPFKVLRDTPGFLGKLKKLGQVTDIPDVAEPKPAPAKKKSRKNKKVPVSKPTVESDGEYEPPVEAPAPKTPTAASEVEEEDEDSEESTDPEDRFPPAPEMSAKRAGKQKAVEPVDSAGEEEADQDAAGEDDVPESGIIDLGEEDDMAPSSWGMPPPPFDGAAS</sequence>